<accession>A0A382I7R8</accession>
<dbReference type="GO" id="GO:0120147">
    <property type="term" value="F:formylglycine-generating oxidase activity"/>
    <property type="evidence" value="ECO:0007669"/>
    <property type="project" value="TreeGrafter"/>
</dbReference>
<evidence type="ECO:0000313" key="2">
    <source>
        <dbReference type="EMBL" id="SVB95568.1"/>
    </source>
</evidence>
<dbReference type="InterPro" id="IPR051043">
    <property type="entry name" value="Sulfatase_Mod_Factor_Kinase"/>
</dbReference>
<feature type="domain" description="Sulfatase-modifying factor enzyme-like" evidence="1">
    <location>
        <begin position="27"/>
        <end position="268"/>
    </location>
</feature>
<organism evidence="2">
    <name type="scientific">marine metagenome</name>
    <dbReference type="NCBI Taxonomy" id="408172"/>
    <lineage>
        <taxon>unclassified sequences</taxon>
        <taxon>metagenomes</taxon>
        <taxon>ecological metagenomes</taxon>
    </lineage>
</organism>
<proteinExistence type="predicted"/>
<protein>
    <recommendedName>
        <fullName evidence="1">Sulfatase-modifying factor enzyme-like domain-containing protein</fullName>
    </recommendedName>
</protein>
<dbReference type="AlphaFoldDB" id="A0A382I7R8"/>
<sequence length="272" mass="31501">MKLLWLVLVIFCFGKSQTTTVNMGGGEMVLIPRGTFEMGRPDGKSGYDNFPVHLVKIDSFYMDKFEITVGEFKQFLNETGYDFDWGLWERFFVSPTDDHPMVHVNWYEATAFAKWAGKRLPTEAEWEYAARGGLKGKRYPWGDIITKNDANFHRYWKDDDEYGQSHSVKKNGKDKWKYSTAPVGSFEPNGYGLFDMAGNVAEWCQDWYQHDYYKVSPMDNPKGPATGNEKVSRGGHWYSWHKGLRVYNRGGNPPDVKWFQDVQGFRCALDVK</sequence>
<name>A0A382I7R8_9ZZZZ</name>
<gene>
    <name evidence="2" type="ORF">METZ01_LOCUS248422</name>
</gene>
<dbReference type="Gene3D" id="3.90.1580.10">
    <property type="entry name" value="paralog of FGE (formylglycine-generating enzyme)"/>
    <property type="match status" value="1"/>
</dbReference>
<dbReference type="Pfam" id="PF03781">
    <property type="entry name" value="FGE-sulfatase"/>
    <property type="match status" value="1"/>
</dbReference>
<dbReference type="InterPro" id="IPR005532">
    <property type="entry name" value="SUMF_dom"/>
</dbReference>
<reference evidence="2" key="1">
    <citation type="submission" date="2018-05" db="EMBL/GenBank/DDBJ databases">
        <authorList>
            <person name="Lanie J.A."/>
            <person name="Ng W.-L."/>
            <person name="Kazmierczak K.M."/>
            <person name="Andrzejewski T.M."/>
            <person name="Davidsen T.M."/>
            <person name="Wayne K.J."/>
            <person name="Tettelin H."/>
            <person name="Glass J.I."/>
            <person name="Rusch D."/>
            <person name="Podicherti R."/>
            <person name="Tsui H.-C.T."/>
            <person name="Winkler M.E."/>
        </authorList>
    </citation>
    <scope>NUCLEOTIDE SEQUENCE</scope>
</reference>
<dbReference type="SUPFAM" id="SSF56436">
    <property type="entry name" value="C-type lectin-like"/>
    <property type="match status" value="1"/>
</dbReference>
<evidence type="ECO:0000259" key="1">
    <source>
        <dbReference type="Pfam" id="PF03781"/>
    </source>
</evidence>
<dbReference type="PANTHER" id="PTHR23150">
    <property type="entry name" value="SULFATASE MODIFYING FACTOR 1, 2"/>
    <property type="match status" value="1"/>
</dbReference>
<dbReference type="EMBL" id="UINC01065664">
    <property type="protein sequence ID" value="SVB95568.1"/>
    <property type="molecule type" value="Genomic_DNA"/>
</dbReference>
<dbReference type="InterPro" id="IPR042095">
    <property type="entry name" value="SUMF_sf"/>
</dbReference>
<dbReference type="InterPro" id="IPR016187">
    <property type="entry name" value="CTDL_fold"/>
</dbReference>
<dbReference type="PANTHER" id="PTHR23150:SF19">
    <property type="entry name" value="FORMYLGLYCINE-GENERATING ENZYME"/>
    <property type="match status" value="1"/>
</dbReference>